<evidence type="ECO:0000256" key="11">
    <source>
        <dbReference type="ARBA" id="ARBA00064003"/>
    </source>
</evidence>
<feature type="modified residue" description="4-aspartylphosphate" evidence="14">
    <location>
        <position position="630"/>
    </location>
</feature>
<evidence type="ECO:0000256" key="5">
    <source>
        <dbReference type="ARBA" id="ARBA00022553"/>
    </source>
</evidence>
<evidence type="ECO:0000313" key="18">
    <source>
        <dbReference type="EMBL" id="MBA8804512.1"/>
    </source>
</evidence>
<feature type="domain" description="Histidine kinase" evidence="16">
    <location>
        <begin position="341"/>
        <end position="562"/>
    </location>
</feature>
<evidence type="ECO:0000259" key="16">
    <source>
        <dbReference type="PROSITE" id="PS50109"/>
    </source>
</evidence>
<dbReference type="Gene3D" id="1.10.287.130">
    <property type="match status" value="1"/>
</dbReference>
<evidence type="ECO:0000256" key="7">
    <source>
        <dbReference type="ARBA" id="ARBA00022741"/>
    </source>
</evidence>
<dbReference type="FunFam" id="1.10.287.130:FF:000002">
    <property type="entry name" value="Two-component osmosensing histidine kinase"/>
    <property type="match status" value="1"/>
</dbReference>
<keyword evidence="15" id="KW-0812">Transmembrane</keyword>
<dbReference type="Pfam" id="PF00512">
    <property type="entry name" value="HisKA"/>
    <property type="match status" value="1"/>
</dbReference>
<dbReference type="InterPro" id="IPR036890">
    <property type="entry name" value="HATPase_C_sf"/>
</dbReference>
<dbReference type="Pfam" id="PF02518">
    <property type="entry name" value="HATPase_c"/>
    <property type="match status" value="1"/>
</dbReference>
<evidence type="ECO:0000256" key="12">
    <source>
        <dbReference type="ARBA" id="ARBA00068150"/>
    </source>
</evidence>
<feature type="transmembrane region" description="Helical" evidence="15">
    <location>
        <begin position="66"/>
        <end position="87"/>
    </location>
</feature>
<dbReference type="SUPFAM" id="SSF55874">
    <property type="entry name" value="ATPase domain of HSP90 chaperone/DNA topoisomerase II/histidine kinase"/>
    <property type="match status" value="1"/>
</dbReference>
<evidence type="ECO:0000256" key="6">
    <source>
        <dbReference type="ARBA" id="ARBA00022679"/>
    </source>
</evidence>
<keyword evidence="5 14" id="KW-0597">Phosphoprotein</keyword>
<dbReference type="Gene3D" id="3.30.565.10">
    <property type="entry name" value="Histidine kinase-like ATPase, C-terminal domain"/>
    <property type="match status" value="1"/>
</dbReference>
<dbReference type="InterPro" id="IPR001789">
    <property type="entry name" value="Sig_transdc_resp-reg_receiver"/>
</dbReference>
<dbReference type="InterPro" id="IPR004358">
    <property type="entry name" value="Sig_transdc_His_kin-like_C"/>
</dbReference>
<keyword evidence="15" id="KW-0472">Membrane</keyword>
<gene>
    <name evidence="18" type="ORF">FB382_002803</name>
</gene>
<dbReference type="PANTHER" id="PTHR45339">
    <property type="entry name" value="HYBRID SIGNAL TRANSDUCTION HISTIDINE KINASE J"/>
    <property type="match status" value="1"/>
</dbReference>
<keyword evidence="8 18" id="KW-0418">Kinase</keyword>
<evidence type="ECO:0000259" key="17">
    <source>
        <dbReference type="PROSITE" id="PS50110"/>
    </source>
</evidence>
<keyword evidence="10" id="KW-0902">Two-component regulatory system</keyword>
<feature type="modified residue" description="4-aspartylphosphate" evidence="14">
    <location>
        <position position="770"/>
    </location>
</feature>
<dbReference type="SMART" id="SM00388">
    <property type="entry name" value="HisKA"/>
    <property type="match status" value="1"/>
</dbReference>
<evidence type="ECO:0000256" key="2">
    <source>
        <dbReference type="ARBA" id="ARBA00004236"/>
    </source>
</evidence>
<evidence type="ECO:0000313" key="19">
    <source>
        <dbReference type="Proteomes" id="UP000580910"/>
    </source>
</evidence>
<evidence type="ECO:0000256" key="4">
    <source>
        <dbReference type="ARBA" id="ARBA00012438"/>
    </source>
</evidence>
<dbReference type="InterPro" id="IPR005467">
    <property type="entry name" value="His_kinase_dom"/>
</dbReference>
<evidence type="ECO:0000256" key="8">
    <source>
        <dbReference type="ARBA" id="ARBA00022777"/>
    </source>
</evidence>
<evidence type="ECO:0000256" key="9">
    <source>
        <dbReference type="ARBA" id="ARBA00022840"/>
    </source>
</evidence>
<feature type="transmembrane region" description="Helical" evidence="15">
    <location>
        <begin position="99"/>
        <end position="117"/>
    </location>
</feature>
<name>A0A7W3J1C5_9ACTN</name>
<dbReference type="CDD" id="cd16922">
    <property type="entry name" value="HATPase_EvgS-ArcB-TorS-like"/>
    <property type="match status" value="1"/>
</dbReference>
<evidence type="ECO:0000256" key="1">
    <source>
        <dbReference type="ARBA" id="ARBA00000085"/>
    </source>
</evidence>
<evidence type="ECO:0000256" key="3">
    <source>
        <dbReference type="ARBA" id="ARBA00006402"/>
    </source>
</evidence>
<dbReference type="SUPFAM" id="SSF52172">
    <property type="entry name" value="CheY-like"/>
    <property type="match status" value="2"/>
</dbReference>
<keyword evidence="15" id="KW-1133">Transmembrane helix</keyword>
<comment type="caution">
    <text evidence="18">The sequence shown here is derived from an EMBL/GenBank/DDBJ whole genome shotgun (WGS) entry which is preliminary data.</text>
</comment>
<dbReference type="CDD" id="cd00082">
    <property type="entry name" value="HisKA"/>
    <property type="match status" value="1"/>
</dbReference>
<dbReference type="GO" id="GO:0005524">
    <property type="term" value="F:ATP binding"/>
    <property type="evidence" value="ECO:0007669"/>
    <property type="project" value="UniProtKB-KW"/>
</dbReference>
<dbReference type="AlphaFoldDB" id="A0A7W3J1C5"/>
<dbReference type="SMART" id="SM00448">
    <property type="entry name" value="REC"/>
    <property type="match status" value="2"/>
</dbReference>
<feature type="transmembrane region" description="Helical" evidence="15">
    <location>
        <begin position="160"/>
        <end position="181"/>
    </location>
</feature>
<comment type="subunit">
    <text evidence="11">At low DSF concentrations, interacts with RpfF.</text>
</comment>
<feature type="domain" description="Response regulatory" evidence="17">
    <location>
        <begin position="581"/>
        <end position="696"/>
    </location>
</feature>
<proteinExistence type="inferred from homology"/>
<evidence type="ECO:0000256" key="13">
    <source>
        <dbReference type="ARBA" id="ARBA00074306"/>
    </source>
</evidence>
<dbReference type="SMART" id="SM00387">
    <property type="entry name" value="HATPase_c"/>
    <property type="match status" value="1"/>
</dbReference>
<comment type="subcellular location">
    <subcellularLocation>
        <location evidence="2">Cell membrane</location>
    </subcellularLocation>
</comment>
<dbReference type="RefSeq" id="WP_182540080.1">
    <property type="nucleotide sequence ID" value="NZ_JACGXA010000001.1"/>
</dbReference>
<organism evidence="18 19">
    <name type="scientific">Nocardioides ginsengisegetis</name>
    <dbReference type="NCBI Taxonomy" id="661491"/>
    <lineage>
        <taxon>Bacteria</taxon>
        <taxon>Bacillati</taxon>
        <taxon>Actinomycetota</taxon>
        <taxon>Actinomycetes</taxon>
        <taxon>Propionibacteriales</taxon>
        <taxon>Nocardioidaceae</taxon>
        <taxon>Nocardioides</taxon>
    </lineage>
</organism>
<dbReference type="Proteomes" id="UP000580910">
    <property type="component" value="Unassembled WGS sequence"/>
</dbReference>
<accession>A0A7W3J1C5</accession>
<dbReference type="PROSITE" id="PS50109">
    <property type="entry name" value="HIS_KIN"/>
    <property type="match status" value="1"/>
</dbReference>
<dbReference type="EC" id="2.7.13.3" evidence="4"/>
<dbReference type="PROSITE" id="PS50110">
    <property type="entry name" value="RESPONSE_REGULATORY"/>
    <property type="match status" value="2"/>
</dbReference>
<reference evidence="18 19" key="1">
    <citation type="submission" date="2020-07" db="EMBL/GenBank/DDBJ databases">
        <title>Sequencing the genomes of 1000 actinobacteria strains.</title>
        <authorList>
            <person name="Klenk H.-P."/>
        </authorList>
    </citation>
    <scope>NUCLEOTIDE SEQUENCE [LARGE SCALE GENOMIC DNA]</scope>
    <source>
        <strain evidence="18 19">DSM 21349</strain>
    </source>
</reference>
<evidence type="ECO:0000256" key="15">
    <source>
        <dbReference type="SAM" id="Phobius"/>
    </source>
</evidence>
<feature type="transmembrane region" description="Helical" evidence="15">
    <location>
        <begin position="129"/>
        <end position="148"/>
    </location>
</feature>
<keyword evidence="6" id="KW-0808">Transferase</keyword>
<dbReference type="PANTHER" id="PTHR45339:SF1">
    <property type="entry name" value="HYBRID SIGNAL TRANSDUCTION HISTIDINE KINASE J"/>
    <property type="match status" value="1"/>
</dbReference>
<dbReference type="CDD" id="cd00156">
    <property type="entry name" value="REC"/>
    <property type="match status" value="1"/>
</dbReference>
<dbReference type="InterPro" id="IPR036097">
    <property type="entry name" value="HisK_dim/P_sf"/>
</dbReference>
<keyword evidence="9" id="KW-0067">ATP-binding</keyword>
<sequence length="843" mass="89846">MEVVQRRSRAWVAALALASAAVLLVHLVSPVGWVGDTTYLALICGGAVLALAGWRQATGPQRQVALLIAAGLASTALGDVIWLSYQWAGLEPNVSPADLPYLASYLGLGGAVCVVLARSNWRGRFDADAAIDALTVVTVSLLVFWNFSIESIVADGSVPAHVRVVWATYPVADAVVLALVIRALLNRRSRAQLGLWFGVGISCWLASDLGYLLLDATQWQNALLDAGWMAGSMLMALGAWHRAAPLVPVLNDDEPLGATLGRLGIAILPLLVPPGLELLDLARGLDPSPVETFVGLTVLLVLAFARTARLLRSEARARADARAGRDAALEGSRVKSAFLATMSHEIRTPMNGVIGLTGLLLNSDLTARQRQYAEGVRGAGEALLMIINDILDFSKVESGHLDLEEIDFPLVSIVEDAAELLAETAQRKDLELLAWCSPELPLALRGDPARLRQVLLNLTSNAVKFTESGEVVVRALLEDESDEEVVVRFEVSDTGLGIEPDQQERLFEPFLQADSSTTRKYGGTGLGLAISRQLVEAMGGRIGVDSEPGRGSTFWVTLPLRRALAPRPAPPHHADVLSGMRVLVVDDNQTNRLILTEQLTAWGMAPDTAPDGPTALRLLQGSTYELVVLDLCMPGMDGLELARRVSADPALGGPAMVLLTSGPDVTSGEAGEVGIAARLTKPVHLAQLHDALLEALNAPRTVAVPDTPVAAEPAPTATLGRVLVVEDSEVNQMVAEGILHHLGYSVTLADDGHSALRLLADQTFDVVLMDCQMPGMDGYEATGEIRRIEGTTRHTPIVAMTAGVIDGDRERCLAAGMDDYVSKPVSPRELGDALQRWVAAPRA</sequence>
<evidence type="ECO:0000256" key="10">
    <source>
        <dbReference type="ARBA" id="ARBA00023012"/>
    </source>
</evidence>
<dbReference type="SUPFAM" id="SSF47384">
    <property type="entry name" value="Homodimeric domain of signal transducing histidine kinase"/>
    <property type="match status" value="1"/>
</dbReference>
<dbReference type="EMBL" id="JACGXA010000001">
    <property type="protein sequence ID" value="MBA8804512.1"/>
    <property type="molecule type" value="Genomic_DNA"/>
</dbReference>
<dbReference type="PRINTS" id="PR00344">
    <property type="entry name" value="BCTRLSENSOR"/>
</dbReference>
<feature type="domain" description="Response regulatory" evidence="17">
    <location>
        <begin position="721"/>
        <end position="838"/>
    </location>
</feature>
<dbReference type="GO" id="GO:0005886">
    <property type="term" value="C:plasma membrane"/>
    <property type="evidence" value="ECO:0007669"/>
    <property type="project" value="UniProtKB-SubCell"/>
</dbReference>
<comment type="similarity">
    <text evidence="3">In the N-terminal section; belongs to the phytochrome family.</text>
</comment>
<keyword evidence="7" id="KW-0547">Nucleotide-binding</keyword>
<dbReference type="InterPro" id="IPR003594">
    <property type="entry name" value="HATPase_dom"/>
</dbReference>
<dbReference type="Gene3D" id="3.40.50.2300">
    <property type="match status" value="2"/>
</dbReference>
<comment type="catalytic activity">
    <reaction evidence="1">
        <text>ATP + protein L-histidine = ADP + protein N-phospho-L-histidine.</text>
        <dbReference type="EC" id="2.7.13.3"/>
    </reaction>
</comment>
<dbReference type="CDD" id="cd17546">
    <property type="entry name" value="REC_hyHK_CKI1_RcsC-like"/>
    <property type="match status" value="1"/>
</dbReference>
<dbReference type="InterPro" id="IPR011006">
    <property type="entry name" value="CheY-like_superfamily"/>
</dbReference>
<dbReference type="FunFam" id="3.30.565.10:FF:000010">
    <property type="entry name" value="Sensor histidine kinase RcsC"/>
    <property type="match status" value="1"/>
</dbReference>
<protein>
    <recommendedName>
        <fullName evidence="13">Circadian input-output histidine kinase CikA</fullName>
        <ecNumber evidence="4">2.7.13.3</ecNumber>
    </recommendedName>
    <alternativeName>
        <fullName evidence="12">Sensory/regulatory protein RpfC</fullName>
    </alternativeName>
</protein>
<dbReference type="GO" id="GO:0000155">
    <property type="term" value="F:phosphorelay sensor kinase activity"/>
    <property type="evidence" value="ECO:0007669"/>
    <property type="project" value="InterPro"/>
</dbReference>
<feature type="transmembrane region" description="Helical" evidence="15">
    <location>
        <begin position="193"/>
        <end position="214"/>
    </location>
</feature>
<dbReference type="Pfam" id="PF00072">
    <property type="entry name" value="Response_reg"/>
    <property type="match status" value="2"/>
</dbReference>
<evidence type="ECO:0000256" key="14">
    <source>
        <dbReference type="PROSITE-ProRule" id="PRU00169"/>
    </source>
</evidence>
<feature type="transmembrane region" description="Helical" evidence="15">
    <location>
        <begin position="37"/>
        <end position="54"/>
    </location>
</feature>
<dbReference type="InterPro" id="IPR003661">
    <property type="entry name" value="HisK_dim/P_dom"/>
</dbReference>
<keyword evidence="19" id="KW-1185">Reference proteome</keyword>